<evidence type="ECO:0000313" key="1">
    <source>
        <dbReference type="EMBL" id="KAH7326271.1"/>
    </source>
</evidence>
<gene>
    <name evidence="1" type="ORF">B0I35DRAFT_422294</name>
</gene>
<name>A0A8K0SZR6_9HYPO</name>
<dbReference type="EMBL" id="JAGPNK010000002">
    <property type="protein sequence ID" value="KAH7326271.1"/>
    <property type="molecule type" value="Genomic_DNA"/>
</dbReference>
<reference evidence="1" key="1">
    <citation type="journal article" date="2021" name="Nat. Commun.">
        <title>Genetic determinants of endophytism in the Arabidopsis root mycobiome.</title>
        <authorList>
            <person name="Mesny F."/>
            <person name="Miyauchi S."/>
            <person name="Thiergart T."/>
            <person name="Pickel B."/>
            <person name="Atanasova L."/>
            <person name="Karlsson M."/>
            <person name="Huettel B."/>
            <person name="Barry K.W."/>
            <person name="Haridas S."/>
            <person name="Chen C."/>
            <person name="Bauer D."/>
            <person name="Andreopoulos W."/>
            <person name="Pangilinan J."/>
            <person name="LaButti K."/>
            <person name="Riley R."/>
            <person name="Lipzen A."/>
            <person name="Clum A."/>
            <person name="Drula E."/>
            <person name="Henrissat B."/>
            <person name="Kohler A."/>
            <person name="Grigoriev I.V."/>
            <person name="Martin F.M."/>
            <person name="Hacquard S."/>
        </authorList>
    </citation>
    <scope>NUCLEOTIDE SEQUENCE</scope>
    <source>
        <strain evidence="1">MPI-CAGE-CH-0235</strain>
    </source>
</reference>
<dbReference type="AlphaFoldDB" id="A0A8K0SZR6"/>
<proteinExistence type="predicted"/>
<evidence type="ECO:0000313" key="2">
    <source>
        <dbReference type="Proteomes" id="UP000813444"/>
    </source>
</evidence>
<comment type="caution">
    <text evidence="1">The sequence shown here is derived from an EMBL/GenBank/DDBJ whole genome shotgun (WGS) entry which is preliminary data.</text>
</comment>
<keyword evidence="2" id="KW-1185">Reference proteome</keyword>
<dbReference type="Proteomes" id="UP000813444">
    <property type="component" value="Unassembled WGS sequence"/>
</dbReference>
<organism evidence="1 2">
    <name type="scientific">Stachybotrys elegans</name>
    <dbReference type="NCBI Taxonomy" id="80388"/>
    <lineage>
        <taxon>Eukaryota</taxon>
        <taxon>Fungi</taxon>
        <taxon>Dikarya</taxon>
        <taxon>Ascomycota</taxon>
        <taxon>Pezizomycotina</taxon>
        <taxon>Sordariomycetes</taxon>
        <taxon>Hypocreomycetidae</taxon>
        <taxon>Hypocreales</taxon>
        <taxon>Stachybotryaceae</taxon>
        <taxon>Stachybotrys</taxon>
    </lineage>
</organism>
<accession>A0A8K0SZR6</accession>
<protein>
    <submittedName>
        <fullName evidence="1">Uncharacterized protein</fullName>
    </submittedName>
</protein>
<sequence length="75" mass="8292">MTRTAGPPQMLPFRLLISQAMAQRQATCIRCPGDEKAKYKLDVGRHGTSTAEALEGWAMTDVRGNLEVPTPMYIL</sequence>